<keyword evidence="7" id="KW-1185">Reference proteome</keyword>
<dbReference type="InParanoid" id="B7G221"/>
<dbReference type="RefSeq" id="XP_002181300.1">
    <property type="nucleotide sequence ID" value="XM_002181264.1"/>
</dbReference>
<dbReference type="Pfam" id="PF03638">
    <property type="entry name" value="TCR"/>
    <property type="match status" value="1"/>
</dbReference>
<comment type="similarity">
    <text evidence="2">Belongs to the lin-54 family.</text>
</comment>
<dbReference type="eggNOG" id="KOG1171">
    <property type="taxonomic scope" value="Eukaryota"/>
</dbReference>
<dbReference type="Proteomes" id="UP000000759">
    <property type="component" value="Chromosome 12"/>
</dbReference>
<evidence type="ECO:0000256" key="1">
    <source>
        <dbReference type="ARBA" id="ARBA00004123"/>
    </source>
</evidence>
<comment type="subcellular location">
    <subcellularLocation>
        <location evidence="1">Nucleus</location>
    </subcellularLocation>
</comment>
<evidence type="ECO:0000313" key="7">
    <source>
        <dbReference type="Proteomes" id="UP000000759"/>
    </source>
</evidence>
<reference evidence="6 7" key="1">
    <citation type="journal article" date="2008" name="Nature">
        <title>The Phaeodactylum genome reveals the evolutionary history of diatom genomes.</title>
        <authorList>
            <person name="Bowler C."/>
            <person name="Allen A.E."/>
            <person name="Badger J.H."/>
            <person name="Grimwood J."/>
            <person name="Jabbari K."/>
            <person name="Kuo A."/>
            <person name="Maheswari U."/>
            <person name="Martens C."/>
            <person name="Maumus F."/>
            <person name="Otillar R.P."/>
            <person name="Rayko E."/>
            <person name="Salamov A."/>
            <person name="Vandepoele K."/>
            <person name="Beszteri B."/>
            <person name="Gruber A."/>
            <person name="Heijde M."/>
            <person name="Katinka M."/>
            <person name="Mock T."/>
            <person name="Valentin K."/>
            <person name="Verret F."/>
            <person name="Berges J.A."/>
            <person name="Brownlee C."/>
            <person name="Cadoret J.P."/>
            <person name="Chiovitti A."/>
            <person name="Choi C.J."/>
            <person name="Coesel S."/>
            <person name="De Martino A."/>
            <person name="Detter J.C."/>
            <person name="Durkin C."/>
            <person name="Falciatore A."/>
            <person name="Fournet J."/>
            <person name="Haruta M."/>
            <person name="Huysman M.J."/>
            <person name="Jenkins B.D."/>
            <person name="Jiroutova K."/>
            <person name="Jorgensen R.E."/>
            <person name="Joubert Y."/>
            <person name="Kaplan A."/>
            <person name="Kroger N."/>
            <person name="Kroth P.G."/>
            <person name="La Roche J."/>
            <person name="Lindquist E."/>
            <person name="Lommer M."/>
            <person name="Martin-Jezequel V."/>
            <person name="Lopez P.J."/>
            <person name="Lucas S."/>
            <person name="Mangogna M."/>
            <person name="McGinnis K."/>
            <person name="Medlin L.K."/>
            <person name="Montsant A."/>
            <person name="Oudot-Le Secq M.P."/>
            <person name="Napoli C."/>
            <person name="Obornik M."/>
            <person name="Parker M.S."/>
            <person name="Petit J.L."/>
            <person name="Porcel B.M."/>
            <person name="Poulsen N."/>
            <person name="Robison M."/>
            <person name="Rychlewski L."/>
            <person name="Rynearson T.A."/>
            <person name="Schmutz J."/>
            <person name="Shapiro H."/>
            <person name="Siaut M."/>
            <person name="Stanley M."/>
            <person name="Sussman M.R."/>
            <person name="Taylor A.R."/>
            <person name="Vardi A."/>
            <person name="von Dassow P."/>
            <person name="Vyverman W."/>
            <person name="Willis A."/>
            <person name="Wyrwicz L.S."/>
            <person name="Rokhsar D.S."/>
            <person name="Weissenbach J."/>
            <person name="Armbrust E.V."/>
            <person name="Green B.R."/>
            <person name="Van de Peer Y."/>
            <person name="Grigoriev I.V."/>
        </authorList>
    </citation>
    <scope>NUCLEOTIDE SEQUENCE [LARGE SCALE GENOMIC DNA]</scope>
    <source>
        <strain evidence="6 7">CCAP 1055/1</strain>
    </source>
</reference>
<dbReference type="PANTHER" id="PTHR12446">
    <property type="entry name" value="TESMIN/TSO1-RELATED"/>
    <property type="match status" value="1"/>
</dbReference>
<dbReference type="SMART" id="SM01114">
    <property type="entry name" value="CXC"/>
    <property type="match status" value="1"/>
</dbReference>
<dbReference type="KEGG" id="pti:PHATRDRAFT_37072"/>
<sequence length="381" mass="41373">MGPTKGLPPYASVLVKHGSVDSRDNDEEKRSKLLRHLGNGCEAINRAPVQPGQNISSYSSFPGAPMPTPLLQTSNFPSGFGSELPLPSVLRANASLHSLGFGSPTNASMTSTGHPLIGQSMFSTPIHGCFSTSDRGNDSSSTLAILLPVSESMSASSLGIDSTLLQCADYARSADDFHLEHQIQSITAASLLDLTPSLSHQEFQTFVEISENHSASRPTSNSRLLSKRDSILSTDIQKEKRQRPFTCADAIAHAATENTGIAIRSRRLFEQVPKTVKPCKCKNTHCLKLYCTCFQKGSFCDPDICKCIDCYNLREFNETGGKRQEAVSEILLRRIDAFESRPKKKTGEGCACKKNRCSAACGNNRFPAIEDNLSNEEPPSP</sequence>
<dbReference type="InterPro" id="IPR033467">
    <property type="entry name" value="Tesmin/TSO1-like_CXC"/>
</dbReference>
<dbReference type="AlphaFoldDB" id="B7G221"/>
<gene>
    <name evidence="6" type="ORF">PHATRDRAFT_37072</name>
</gene>
<dbReference type="GO" id="GO:0006355">
    <property type="term" value="P:regulation of DNA-templated transcription"/>
    <property type="evidence" value="ECO:0007669"/>
    <property type="project" value="TreeGrafter"/>
</dbReference>
<protein>
    <recommendedName>
        <fullName evidence="5">CRC domain-containing protein</fullName>
    </recommendedName>
</protein>
<organism evidence="6 7">
    <name type="scientific">Phaeodactylum tricornutum (strain CCAP 1055/1)</name>
    <dbReference type="NCBI Taxonomy" id="556484"/>
    <lineage>
        <taxon>Eukaryota</taxon>
        <taxon>Sar</taxon>
        <taxon>Stramenopiles</taxon>
        <taxon>Ochrophyta</taxon>
        <taxon>Bacillariophyta</taxon>
        <taxon>Bacillariophyceae</taxon>
        <taxon>Bacillariophycidae</taxon>
        <taxon>Naviculales</taxon>
        <taxon>Phaeodactylaceae</taxon>
        <taxon>Phaeodactylum</taxon>
    </lineage>
</organism>
<dbReference type="STRING" id="556484.B7G221"/>
<keyword evidence="3" id="KW-0539">Nucleus</keyword>
<dbReference type="PaxDb" id="2850-Phatr37072"/>
<dbReference type="GO" id="GO:0005634">
    <property type="term" value="C:nucleus"/>
    <property type="evidence" value="ECO:0007669"/>
    <property type="project" value="UniProtKB-SubCell"/>
</dbReference>
<dbReference type="EMBL" id="CM000614">
    <property type="protein sequence ID" value="EEC47223.1"/>
    <property type="molecule type" value="Genomic_DNA"/>
</dbReference>
<evidence type="ECO:0000256" key="3">
    <source>
        <dbReference type="ARBA" id="ARBA00023242"/>
    </source>
</evidence>
<feature type="region of interest" description="Disordered" evidence="4">
    <location>
        <begin position="1"/>
        <end position="29"/>
    </location>
</feature>
<feature type="domain" description="CRC" evidence="5">
    <location>
        <begin position="275"/>
        <end position="357"/>
    </location>
</feature>
<dbReference type="HOGENOM" id="CLU_646363_0_0_1"/>
<dbReference type="InterPro" id="IPR028307">
    <property type="entry name" value="Lin-54_fam"/>
</dbReference>
<proteinExistence type="inferred from homology"/>
<dbReference type="PANTHER" id="PTHR12446:SF34">
    <property type="entry name" value="PROTEIN LIN-54 HOMOLOG"/>
    <property type="match status" value="1"/>
</dbReference>
<reference evidence="7" key="2">
    <citation type="submission" date="2008-08" db="EMBL/GenBank/DDBJ databases">
        <authorList>
            <consortium name="Diatom Consortium"/>
            <person name="Grigoriev I."/>
            <person name="Grimwood J."/>
            <person name="Kuo A."/>
            <person name="Otillar R.P."/>
            <person name="Salamov A."/>
            <person name="Detter J.C."/>
            <person name="Lindquist E."/>
            <person name="Shapiro H."/>
            <person name="Lucas S."/>
            <person name="Glavina del Rio T."/>
            <person name="Pitluck S."/>
            <person name="Rokhsar D."/>
            <person name="Bowler C."/>
        </authorList>
    </citation>
    <scope>GENOME REANNOTATION</scope>
    <source>
        <strain evidence="7">CCAP 1055/1</strain>
    </source>
</reference>
<accession>B7G221</accession>
<dbReference type="PROSITE" id="PS51634">
    <property type="entry name" value="CRC"/>
    <property type="match status" value="1"/>
</dbReference>
<evidence type="ECO:0000256" key="4">
    <source>
        <dbReference type="SAM" id="MobiDB-lite"/>
    </source>
</evidence>
<evidence type="ECO:0000259" key="5">
    <source>
        <dbReference type="PROSITE" id="PS51634"/>
    </source>
</evidence>
<feature type="compositionally biased region" description="Basic and acidic residues" evidence="4">
    <location>
        <begin position="18"/>
        <end position="29"/>
    </location>
</feature>
<dbReference type="OrthoDB" id="46687at2759"/>
<evidence type="ECO:0000313" key="6">
    <source>
        <dbReference type="EMBL" id="EEC47223.1"/>
    </source>
</evidence>
<name>B7G221_PHATC</name>
<dbReference type="InterPro" id="IPR005172">
    <property type="entry name" value="CRC"/>
</dbReference>
<dbReference type="GeneID" id="7202091"/>
<evidence type="ECO:0000256" key="2">
    <source>
        <dbReference type="ARBA" id="ARBA00007267"/>
    </source>
</evidence>